<reference evidence="1" key="1">
    <citation type="submission" date="2015-12" db="EMBL/GenBank/DDBJ databases">
        <title>Gene expression during late stages of embryo sac development: a critical building block for successful pollen-pistil interactions.</title>
        <authorList>
            <person name="Liu Y."/>
            <person name="Joly V."/>
            <person name="Sabar M."/>
            <person name="Matton D.P."/>
        </authorList>
    </citation>
    <scope>NUCLEOTIDE SEQUENCE</scope>
</reference>
<organism evidence="1">
    <name type="scientific">Solanum chacoense</name>
    <name type="common">Chaco potato</name>
    <dbReference type="NCBI Taxonomy" id="4108"/>
    <lineage>
        <taxon>Eukaryota</taxon>
        <taxon>Viridiplantae</taxon>
        <taxon>Streptophyta</taxon>
        <taxon>Embryophyta</taxon>
        <taxon>Tracheophyta</taxon>
        <taxon>Spermatophyta</taxon>
        <taxon>Magnoliopsida</taxon>
        <taxon>eudicotyledons</taxon>
        <taxon>Gunneridae</taxon>
        <taxon>Pentapetalae</taxon>
        <taxon>asterids</taxon>
        <taxon>lamiids</taxon>
        <taxon>Solanales</taxon>
        <taxon>Solanaceae</taxon>
        <taxon>Solanoideae</taxon>
        <taxon>Solaneae</taxon>
        <taxon>Solanum</taxon>
    </lineage>
</organism>
<dbReference type="AlphaFoldDB" id="A0A0V0IPE1"/>
<name>A0A0V0IPE1_SOLCH</name>
<sequence>MPAMTPTTNYCHECAAVQNNFHVVLHILSIESRQIIHTAARLFCRSRRIELCGHSDCIHQHNKIIYLQDNIIHKYSDALP</sequence>
<dbReference type="EMBL" id="GEDG01004112">
    <property type="protein sequence ID" value="JAP34307.1"/>
    <property type="molecule type" value="Transcribed_RNA"/>
</dbReference>
<protein>
    <submittedName>
        <fullName evidence="1">Putative ovule protein</fullName>
    </submittedName>
</protein>
<accession>A0A0V0IPE1</accession>
<proteinExistence type="predicted"/>
<evidence type="ECO:0000313" key="1">
    <source>
        <dbReference type="EMBL" id="JAP34307.1"/>
    </source>
</evidence>